<keyword evidence="2" id="KW-1185">Reference proteome</keyword>
<evidence type="ECO:0000313" key="2">
    <source>
        <dbReference type="Proteomes" id="UP001201163"/>
    </source>
</evidence>
<reference evidence="1" key="1">
    <citation type="submission" date="2022-01" db="EMBL/GenBank/DDBJ databases">
        <title>Comparative genomics reveals a dynamic genome evolution in the ectomycorrhizal milk-cap (Lactarius) mushrooms.</title>
        <authorList>
            <consortium name="DOE Joint Genome Institute"/>
            <person name="Lebreton A."/>
            <person name="Tang N."/>
            <person name="Kuo A."/>
            <person name="LaButti K."/>
            <person name="Drula E."/>
            <person name="Barry K."/>
            <person name="Clum A."/>
            <person name="Lipzen A."/>
            <person name="Mousain D."/>
            <person name="Ng V."/>
            <person name="Wang R."/>
            <person name="Wang X."/>
            <person name="Dai Y."/>
            <person name="Henrissat B."/>
            <person name="Grigoriev I.V."/>
            <person name="Guerin-Laguette A."/>
            <person name="Yu F."/>
            <person name="Martin F.M."/>
        </authorList>
    </citation>
    <scope>NUCLEOTIDE SEQUENCE</scope>
    <source>
        <strain evidence="1">QP</strain>
    </source>
</reference>
<evidence type="ECO:0008006" key="3">
    <source>
        <dbReference type="Google" id="ProtNLM"/>
    </source>
</evidence>
<gene>
    <name evidence="1" type="ORF">EDB92DRAFT_1812493</name>
</gene>
<dbReference type="Proteomes" id="UP001201163">
    <property type="component" value="Unassembled WGS sequence"/>
</dbReference>
<proteinExistence type="predicted"/>
<name>A0AAD4QHH3_9AGAM</name>
<sequence length="204" mass="22879">MSVYRFGMCAWEGGKGGTNKPSSQSSHMATFEIPTCPSIAESGHASFVSRPLVHCRKPTAVTAPYGSITYNHQKGEMPFEWDNKDAFLAWLTAEEHENAIKFISQHMYQCSQGFLGGKQDHKAKTQIKRKIAPMKTGCQCRMTIKMYLHTDTILGKYEGDHDHVLCNDNLRFLRLTERTKISVMDMVCMGMDSKAILPLSDHGG</sequence>
<dbReference type="EMBL" id="JAKELL010000002">
    <property type="protein sequence ID" value="KAH9000047.1"/>
    <property type="molecule type" value="Genomic_DNA"/>
</dbReference>
<comment type="caution">
    <text evidence="1">The sequence shown here is derived from an EMBL/GenBank/DDBJ whole genome shotgun (WGS) entry which is preliminary data.</text>
</comment>
<dbReference type="AlphaFoldDB" id="A0AAD4QHH3"/>
<organism evidence="1 2">
    <name type="scientific">Lactarius akahatsu</name>
    <dbReference type="NCBI Taxonomy" id="416441"/>
    <lineage>
        <taxon>Eukaryota</taxon>
        <taxon>Fungi</taxon>
        <taxon>Dikarya</taxon>
        <taxon>Basidiomycota</taxon>
        <taxon>Agaricomycotina</taxon>
        <taxon>Agaricomycetes</taxon>
        <taxon>Russulales</taxon>
        <taxon>Russulaceae</taxon>
        <taxon>Lactarius</taxon>
    </lineage>
</organism>
<evidence type="ECO:0000313" key="1">
    <source>
        <dbReference type="EMBL" id="KAH9000047.1"/>
    </source>
</evidence>
<protein>
    <recommendedName>
        <fullName evidence="3">FAR1 domain-containing protein</fullName>
    </recommendedName>
</protein>
<accession>A0AAD4QHH3</accession>